<dbReference type="GeneID" id="40724424"/>
<dbReference type="PANTHER" id="PTHR46579:SF1">
    <property type="entry name" value="F5_8 TYPE C DOMAIN-CONTAINING PROTEIN"/>
    <property type="match status" value="1"/>
</dbReference>
<evidence type="ECO:0000313" key="4">
    <source>
        <dbReference type="Proteomes" id="UP000306050"/>
    </source>
</evidence>
<gene>
    <name evidence="3" type="ORF">EX895_001529</name>
</gene>
<feature type="transmembrane region" description="Helical" evidence="2">
    <location>
        <begin position="193"/>
        <end position="216"/>
    </location>
</feature>
<feature type="compositionally biased region" description="Pro residues" evidence="1">
    <location>
        <begin position="239"/>
        <end position="256"/>
    </location>
</feature>
<dbReference type="EMBL" id="SRRM01000004">
    <property type="protein sequence ID" value="TKY89744.1"/>
    <property type="molecule type" value="Genomic_DNA"/>
</dbReference>
<sequence>MASLAADAAAAAAAAATTATTATTAAGTISGGSHEDGILCLAERPRREAEGDAGEGRRTRLRLGSISPDYGGHDDHAQSASSPSDVVPDWELDGSDSYDSDALPPHPDLAADAVDPILDAARSNANSSSLDSSAASVEDDASVTSRASRIALARALRIDANTLEAEAEAIQPMEATLTDPLQQQRSRFVMVNYIFVMYLMTFHGLSNTIATLYLSFVLHVLSRFCAFAIDAGTSAATTGPPPPPLQPSPPPPPQRLPQPLQTSVSSQIEHELMSQPSAVSTRSMLASASGDTQARSSLSLPPPPLSMLVTPASVRSKLGLHSDFVQYLVCPRCGELKLWSDTEGSSSQQIFCACGTELLGDTGRRPVQLYCHRTLESIFSGVLMDSRYYNALYDWTPTADSNTAASSTSTARYAEISSGSAWLEDCGDGASACQYRCQLGHAPFVATGLNLKVTLSVDWFGPHKGKFHEWHSTGAVLLRIDNLPARLTTYDRRCLGIHLVGLLPGPKDTTAQNLQKFLKLIVEELKDFDGDGKLIPTLNHPEGEHVQARLHLVVADTPARAKVAGFALKYKKGTICAYCPKQGEQLGLTDDEEEDDSFVGSQRRGPPRTAARFHSVAIDRLTYFNAVDSCPPDVMHAVHLGLCKRFWHRFLIESCNEIGKRLPEAQHIIASALLPSIIQGPNRRIGSKSGGNPTAEQWEVLFRVLLPFVLMQLWSTSLCGDYDEELTFAVVKPGGPRSGVPPARSSGRDFADAAALRHRLPPPSNAALLADAIDIDDAASDGDAEAEEGGARRGGARRGGRQLLPGPKAVRSVFRSAMLLCSIVELVSGDLTDSDVDKLADYITKYNRSQAKLLGPAWLTFNNHNVSHLPYFTRRFGSPRHFSSLPFERYNGIMGTIPTSGHKGGVLEATIMRNAAQRNELRRLLAQSSEPFMKTRLLGEIEGPEPTSLPSLDTRLKKRKLDNASFGLLLAHLNGRAEQALPSTTIASSPPRYTPSWDTTSPSTVARLDTTAEFTRTATMARTPNKVKVGGVGQGGRDNRANCWCLVSVDGKVQAAKILWIFTKAVRLSRTTLNTVPQTFMHVRLLEEVSLDVLGGRHPSLDLIAGMGMRLTLDNGGEYGEELLVDFDCYQSQLAVVPFTANGHRLLGLKSLGACG</sequence>
<proteinExistence type="predicted"/>
<dbReference type="PANTHER" id="PTHR46579">
    <property type="entry name" value="F5/8 TYPE C DOMAIN-CONTAINING PROTEIN-RELATED"/>
    <property type="match status" value="1"/>
</dbReference>
<feature type="region of interest" description="Disordered" evidence="1">
    <location>
        <begin position="12"/>
        <end position="110"/>
    </location>
</feature>
<keyword evidence="4" id="KW-1185">Reference proteome</keyword>
<dbReference type="Pfam" id="PF02992">
    <property type="entry name" value="Transposase_21"/>
    <property type="match status" value="1"/>
</dbReference>
<reference evidence="3 4" key="1">
    <citation type="submission" date="2019-05" db="EMBL/GenBank/DDBJ databases">
        <title>Sporisorium graminicola CBS 10092 draft sequencing and annotation.</title>
        <authorList>
            <person name="Solano-Gonzalez S."/>
            <person name="Caddick M.X."/>
            <person name="Darby A."/>
        </authorList>
    </citation>
    <scope>NUCLEOTIDE SEQUENCE [LARGE SCALE GENOMIC DNA]</scope>
    <source>
        <strain evidence="3 4">CBS 10092</strain>
    </source>
</reference>
<dbReference type="InterPro" id="IPR004242">
    <property type="entry name" value="Transposase_21"/>
</dbReference>
<evidence type="ECO:0000256" key="2">
    <source>
        <dbReference type="SAM" id="Phobius"/>
    </source>
</evidence>
<dbReference type="Proteomes" id="UP000306050">
    <property type="component" value="Chromosome SGRAM_11"/>
</dbReference>
<protein>
    <submittedName>
        <fullName evidence="3">Uncharacterized protein</fullName>
    </submittedName>
</protein>
<feature type="region of interest" description="Disordered" evidence="1">
    <location>
        <begin position="982"/>
        <end position="1002"/>
    </location>
</feature>
<keyword evidence="2" id="KW-1133">Transmembrane helix</keyword>
<keyword evidence="2" id="KW-0812">Transmembrane</keyword>
<comment type="caution">
    <text evidence="3">The sequence shown here is derived from an EMBL/GenBank/DDBJ whole genome shotgun (WGS) entry which is preliminary data.</text>
</comment>
<accession>A0A4U7KY19</accession>
<dbReference type="AlphaFoldDB" id="A0A4U7KY19"/>
<organism evidence="3 4">
    <name type="scientific">Sporisorium graminicola</name>
    <dbReference type="NCBI Taxonomy" id="280036"/>
    <lineage>
        <taxon>Eukaryota</taxon>
        <taxon>Fungi</taxon>
        <taxon>Dikarya</taxon>
        <taxon>Basidiomycota</taxon>
        <taxon>Ustilaginomycotina</taxon>
        <taxon>Ustilaginomycetes</taxon>
        <taxon>Ustilaginales</taxon>
        <taxon>Ustilaginaceae</taxon>
        <taxon>Sporisorium</taxon>
    </lineage>
</organism>
<feature type="region of interest" description="Disordered" evidence="1">
    <location>
        <begin position="780"/>
        <end position="803"/>
    </location>
</feature>
<feature type="region of interest" description="Disordered" evidence="1">
    <location>
        <begin position="235"/>
        <end position="267"/>
    </location>
</feature>
<feature type="compositionally biased region" description="Low complexity" evidence="1">
    <location>
        <begin position="12"/>
        <end position="26"/>
    </location>
</feature>
<evidence type="ECO:0000313" key="3">
    <source>
        <dbReference type="EMBL" id="TKY89744.1"/>
    </source>
</evidence>
<evidence type="ECO:0000256" key="1">
    <source>
        <dbReference type="SAM" id="MobiDB-lite"/>
    </source>
</evidence>
<dbReference type="OrthoDB" id="2555844at2759"/>
<feature type="compositionally biased region" description="Basic and acidic residues" evidence="1">
    <location>
        <begin position="33"/>
        <end position="58"/>
    </location>
</feature>
<dbReference type="KEGG" id="sgra:EX895_001529"/>
<name>A0A4U7KY19_9BASI</name>
<keyword evidence="2" id="KW-0472">Membrane</keyword>
<feature type="compositionally biased region" description="Acidic residues" evidence="1">
    <location>
        <begin position="88"/>
        <end position="99"/>
    </location>
</feature>
<dbReference type="RefSeq" id="XP_029741729.1">
    <property type="nucleotide sequence ID" value="XM_029882128.1"/>
</dbReference>